<dbReference type="SMART" id="SM00248">
    <property type="entry name" value="ANK"/>
    <property type="match status" value="3"/>
</dbReference>
<dbReference type="PROSITE" id="PS50088">
    <property type="entry name" value="ANK_REPEAT"/>
    <property type="match status" value="1"/>
</dbReference>
<evidence type="ECO:0000256" key="2">
    <source>
        <dbReference type="SAM" id="MobiDB-lite"/>
    </source>
</evidence>
<dbReference type="InterPro" id="IPR002110">
    <property type="entry name" value="Ankyrin_rpt"/>
</dbReference>
<proteinExistence type="predicted"/>
<evidence type="ECO:0000256" key="1">
    <source>
        <dbReference type="PROSITE-ProRule" id="PRU00023"/>
    </source>
</evidence>
<organism evidence="3 4">
    <name type="scientific">Malus domestica</name>
    <name type="common">Apple</name>
    <name type="synonym">Pyrus malus</name>
    <dbReference type="NCBI Taxonomy" id="3750"/>
    <lineage>
        <taxon>Eukaryota</taxon>
        <taxon>Viridiplantae</taxon>
        <taxon>Streptophyta</taxon>
        <taxon>Embryophyta</taxon>
        <taxon>Tracheophyta</taxon>
        <taxon>Spermatophyta</taxon>
        <taxon>Magnoliopsida</taxon>
        <taxon>eudicotyledons</taxon>
        <taxon>Gunneridae</taxon>
        <taxon>Pentapetalae</taxon>
        <taxon>rosids</taxon>
        <taxon>fabids</taxon>
        <taxon>Rosales</taxon>
        <taxon>Rosaceae</taxon>
        <taxon>Amygdaloideae</taxon>
        <taxon>Maleae</taxon>
        <taxon>Malus</taxon>
    </lineage>
</organism>
<dbReference type="GO" id="GO:0016020">
    <property type="term" value="C:membrane"/>
    <property type="evidence" value="ECO:0007669"/>
    <property type="project" value="TreeGrafter"/>
</dbReference>
<evidence type="ECO:0000313" key="4">
    <source>
        <dbReference type="Proteomes" id="UP000290289"/>
    </source>
</evidence>
<dbReference type="Pfam" id="PF12796">
    <property type="entry name" value="Ank_2"/>
    <property type="match status" value="1"/>
</dbReference>
<dbReference type="PANTHER" id="PTHR24177">
    <property type="entry name" value="CASKIN"/>
    <property type="match status" value="1"/>
</dbReference>
<feature type="repeat" description="ANK" evidence="1">
    <location>
        <begin position="65"/>
        <end position="87"/>
    </location>
</feature>
<dbReference type="AlphaFoldDB" id="A0A498HEF7"/>
<dbReference type="EMBL" id="RDQH01000343">
    <property type="protein sequence ID" value="RXH67835.1"/>
    <property type="molecule type" value="Genomic_DNA"/>
</dbReference>
<dbReference type="SUPFAM" id="SSF48403">
    <property type="entry name" value="Ankyrin repeat"/>
    <property type="match status" value="1"/>
</dbReference>
<comment type="caution">
    <text evidence="3">The sequence shown here is derived from an EMBL/GenBank/DDBJ whole genome shotgun (WGS) entry which is preliminary data.</text>
</comment>
<dbReference type="Gene3D" id="1.25.40.20">
    <property type="entry name" value="Ankyrin repeat-containing domain"/>
    <property type="match status" value="1"/>
</dbReference>
<dbReference type="Proteomes" id="UP000290289">
    <property type="component" value="Chromosome 17"/>
</dbReference>
<feature type="compositionally biased region" description="Polar residues" evidence="2">
    <location>
        <begin position="1"/>
        <end position="17"/>
    </location>
</feature>
<name>A0A498HEF7_MALDO</name>
<reference evidence="3 4" key="1">
    <citation type="submission" date="2018-10" db="EMBL/GenBank/DDBJ databases">
        <title>A high-quality apple genome assembly.</title>
        <authorList>
            <person name="Hu J."/>
        </authorList>
    </citation>
    <scope>NUCLEOTIDE SEQUENCE [LARGE SCALE GENOMIC DNA]</scope>
    <source>
        <strain evidence="4">cv. HFTH1</strain>
        <tissue evidence="3">Young leaf</tissue>
    </source>
</reference>
<sequence>MAQGVSETMEQTEQGVSETEEQMEQGFGYSQCKPFFEAVQAGRWETTKDFPIKHPEAVRVTHPASGKTALHIAVEAGHVDIVKELVRLMEVDDLGIKATTDHRTALATAAIKGITKMAECMVPKNKELLSIPDGHDMLPIELAYLYGHWHMAQFLYSKTPLEDLMPDKGPHGAIIICNCFASKEFGIDIKPPPCINHISVTVQDDGRSSICSGLTNFFSIAAGGLMEQLASHSEKLRERLVSKIVEIPGINRIYEMKFVHVHSLEFLKFMCEEIKKDLDMKQVSYGTLRSAIFQAVRKGNVEFITHICKANPVLLWSRDDESRGIFDVAIQCRQEKIYNLIYGISSKEVIHGGDKNNNNKLHMAGLLSPSAQAQLNRIPGAALQMQRELQCEHLLSNFVADLLSPFSLDDSRKNGATTVGTEDEFCPANCARTSLIAQASIGGSWYSISSTDT</sequence>
<dbReference type="PANTHER" id="PTHR24177:SF329">
    <property type="entry name" value="ANKYRIN REPEAT PROTEIN"/>
    <property type="match status" value="1"/>
</dbReference>
<gene>
    <name evidence="3" type="ORF">DVH24_027982</name>
</gene>
<dbReference type="InterPro" id="IPR036770">
    <property type="entry name" value="Ankyrin_rpt-contain_sf"/>
</dbReference>
<feature type="region of interest" description="Disordered" evidence="2">
    <location>
        <begin position="1"/>
        <end position="20"/>
    </location>
</feature>
<keyword evidence="1" id="KW-0040">ANK repeat</keyword>
<evidence type="ECO:0000313" key="3">
    <source>
        <dbReference type="EMBL" id="RXH67835.1"/>
    </source>
</evidence>
<dbReference type="PROSITE" id="PS50297">
    <property type="entry name" value="ANK_REP_REGION"/>
    <property type="match status" value="1"/>
</dbReference>
<dbReference type="STRING" id="3750.A0A498HEF7"/>
<protein>
    <submittedName>
        <fullName evidence="3">Uncharacterized protein</fullName>
    </submittedName>
</protein>
<keyword evidence="4" id="KW-1185">Reference proteome</keyword>
<accession>A0A498HEF7</accession>